<proteinExistence type="predicted"/>
<evidence type="ECO:0000313" key="3">
    <source>
        <dbReference type="Proteomes" id="UP000824112"/>
    </source>
</evidence>
<dbReference type="AlphaFoldDB" id="A0A9D1M8Z1"/>
<feature type="domain" description="SGNH hydrolase-type esterase" evidence="1">
    <location>
        <begin position="51"/>
        <end position="243"/>
    </location>
</feature>
<organism evidence="2 3">
    <name type="scientific">Candidatus Gallibacteroides avistercoris</name>
    <dbReference type="NCBI Taxonomy" id="2840833"/>
    <lineage>
        <taxon>Bacteria</taxon>
        <taxon>Pseudomonadati</taxon>
        <taxon>Bacteroidota</taxon>
        <taxon>Bacteroidia</taxon>
        <taxon>Bacteroidales</taxon>
        <taxon>Bacteroidaceae</taxon>
        <taxon>Bacteroidaceae incertae sedis</taxon>
        <taxon>Candidatus Gallibacteroides</taxon>
    </lineage>
</organism>
<dbReference type="InterPro" id="IPR006311">
    <property type="entry name" value="TAT_signal"/>
</dbReference>
<dbReference type="PANTHER" id="PTHR30383:SF5">
    <property type="entry name" value="SGNH HYDROLASE-TYPE ESTERASE DOMAIN-CONTAINING PROTEIN"/>
    <property type="match status" value="1"/>
</dbReference>
<dbReference type="PROSITE" id="PS51318">
    <property type="entry name" value="TAT"/>
    <property type="match status" value="1"/>
</dbReference>
<dbReference type="GO" id="GO:0004622">
    <property type="term" value="F:phosphatidylcholine lysophospholipase activity"/>
    <property type="evidence" value="ECO:0007669"/>
    <property type="project" value="TreeGrafter"/>
</dbReference>
<comment type="caution">
    <text evidence="2">The sequence shown here is derived from an EMBL/GenBank/DDBJ whole genome shotgun (WGS) entry which is preliminary data.</text>
</comment>
<dbReference type="EMBL" id="DVNA01000186">
    <property type="protein sequence ID" value="HIU55770.1"/>
    <property type="molecule type" value="Genomic_DNA"/>
</dbReference>
<dbReference type="Proteomes" id="UP000824112">
    <property type="component" value="Unassembled WGS sequence"/>
</dbReference>
<dbReference type="CDD" id="cd01834">
    <property type="entry name" value="SGNH_hydrolase_like_2"/>
    <property type="match status" value="1"/>
</dbReference>
<sequence>MENRRAFIQKVAVATVAATLPVPAVFAAEQEKRRIGKKIKLEKGYTILFQGDSVTDCGRSRDADADLMSKIGPGYPRWVVTRLATEYPDYHFTFVNRGISGNKVYQLQDRWKEDCLDIKPDVLSILIGVNDYWHTLSSGYKGTPETYETSYRELLTETKKRLPKVKLIICEPFGLVGVGAVTEQWRTALPKYQAIAQKLAKEFGATFIPMQSIFNEAEKEGLKYGIPSNFWTDDGVHPSSAGHILMANAILEVFK</sequence>
<dbReference type="Pfam" id="PF13472">
    <property type="entry name" value="Lipase_GDSL_2"/>
    <property type="match status" value="1"/>
</dbReference>
<keyword evidence="2" id="KW-0378">Hydrolase</keyword>
<gene>
    <name evidence="2" type="ORF">IAB03_08205</name>
</gene>
<dbReference type="InterPro" id="IPR013830">
    <property type="entry name" value="SGNH_hydro"/>
</dbReference>
<dbReference type="SUPFAM" id="SSF52266">
    <property type="entry name" value="SGNH hydrolase"/>
    <property type="match status" value="1"/>
</dbReference>
<name>A0A9D1M8Z1_9BACT</name>
<dbReference type="InterPro" id="IPR036514">
    <property type="entry name" value="SGNH_hydro_sf"/>
</dbReference>
<dbReference type="InterPro" id="IPR051532">
    <property type="entry name" value="Ester_Hydrolysis_Enzymes"/>
</dbReference>
<reference evidence="2" key="2">
    <citation type="journal article" date="2021" name="PeerJ">
        <title>Extensive microbial diversity within the chicken gut microbiome revealed by metagenomics and culture.</title>
        <authorList>
            <person name="Gilroy R."/>
            <person name="Ravi A."/>
            <person name="Getino M."/>
            <person name="Pursley I."/>
            <person name="Horton D.L."/>
            <person name="Alikhan N.F."/>
            <person name="Baker D."/>
            <person name="Gharbi K."/>
            <person name="Hall N."/>
            <person name="Watson M."/>
            <person name="Adriaenssens E.M."/>
            <person name="Foster-Nyarko E."/>
            <person name="Jarju S."/>
            <person name="Secka A."/>
            <person name="Antonio M."/>
            <person name="Oren A."/>
            <person name="Chaudhuri R.R."/>
            <person name="La Ragione R."/>
            <person name="Hildebrand F."/>
            <person name="Pallen M.J."/>
        </authorList>
    </citation>
    <scope>NUCLEOTIDE SEQUENCE</scope>
    <source>
        <strain evidence="2">CHK158-818</strain>
    </source>
</reference>
<reference evidence="2" key="1">
    <citation type="submission" date="2020-10" db="EMBL/GenBank/DDBJ databases">
        <authorList>
            <person name="Gilroy R."/>
        </authorList>
    </citation>
    <scope>NUCLEOTIDE SEQUENCE</scope>
    <source>
        <strain evidence="2">CHK158-818</strain>
    </source>
</reference>
<dbReference type="PANTHER" id="PTHR30383">
    <property type="entry name" value="THIOESTERASE 1/PROTEASE 1/LYSOPHOSPHOLIPASE L1"/>
    <property type="match status" value="1"/>
</dbReference>
<protein>
    <submittedName>
        <fullName evidence="2">SGNH/GDSL hydrolase family protein</fullName>
    </submittedName>
</protein>
<accession>A0A9D1M8Z1</accession>
<evidence type="ECO:0000259" key="1">
    <source>
        <dbReference type="Pfam" id="PF13472"/>
    </source>
</evidence>
<evidence type="ECO:0000313" key="2">
    <source>
        <dbReference type="EMBL" id="HIU55770.1"/>
    </source>
</evidence>
<dbReference type="Gene3D" id="3.40.50.1110">
    <property type="entry name" value="SGNH hydrolase"/>
    <property type="match status" value="1"/>
</dbReference>